<dbReference type="AlphaFoldDB" id="A0A2V3DQG6"/>
<organism evidence="3 4">
    <name type="scientific">Arthrobacter psychrochitiniphilus</name>
    <dbReference type="NCBI Taxonomy" id="291045"/>
    <lineage>
        <taxon>Bacteria</taxon>
        <taxon>Bacillati</taxon>
        <taxon>Actinomycetota</taxon>
        <taxon>Actinomycetes</taxon>
        <taxon>Micrococcales</taxon>
        <taxon>Micrococcaceae</taxon>
        <taxon>Arthrobacter</taxon>
    </lineage>
</organism>
<evidence type="ECO:0000313" key="4">
    <source>
        <dbReference type="Proteomes" id="UP000246303"/>
    </source>
</evidence>
<dbReference type="RefSeq" id="WP_110107274.1">
    <property type="nucleotide sequence ID" value="NZ_JACBZZ010000001.1"/>
</dbReference>
<dbReference type="Proteomes" id="UP000246303">
    <property type="component" value="Unassembled WGS sequence"/>
</dbReference>
<reference evidence="3 4" key="1">
    <citation type="submission" date="2018-05" db="EMBL/GenBank/DDBJ databases">
        <title>Genetic diversity of glacier-inhabiting Cryobacterium bacteria in China and description of Cryobacterium mengkeensis sp. nov. and Arthrobacter glacialis sp. nov.</title>
        <authorList>
            <person name="Liu Q."/>
            <person name="Xin Y.-H."/>
        </authorList>
    </citation>
    <scope>NUCLEOTIDE SEQUENCE [LARGE SCALE GENOMIC DNA]</scope>
    <source>
        <strain evidence="3 4">GP3</strain>
    </source>
</reference>
<dbReference type="InterPro" id="IPR016624">
    <property type="entry name" value="UCP014753"/>
</dbReference>
<sequence length="626" mass="67951">MIDMPQASWDLSPITGYTREHWLDAADAQLQAVRPFASAQHAFFNLPGTASMSGEVSDGLEGFSRTFILAAFRVAGEDGADPHGHLGFYRMGLIAGTDPDSPEAWPRINVTRQALVEAASVVLGLHLTRGWLWDRLSEEEQDHVLGWLGGSVGVEIPDNNWVMFKVMVQEFIASTGQDFQEQDITAGLARIEDWYVGEGWYSDGNGQRFDYYAGWAMHLYPCLWTLMAASRVPELAAQKAGLYKERLGRYLQDFSYFFGSNGAPLFQGRSLMYRFGATAPLWLGELMGVSALAPGATRRIGSGALHYFNEGGAFGENNVLSCGWFGTFAPMTQIYSGPASPYWTSKGFLGLLLDAGHPVWTATEISAPVERADSVRTLSAPGFLLSSTAADGVVRLANHGSDNFPGIVAGDDPHYSRLAYSTHSAPEYCPPLDNHIAIMDVLLAPSRRTAIHRRESTTPDTLTSAHSPVWGNESLETESPWQITSATAMRGPWELRVHVVESAAPQSAHLREGGYSAPADSHLRSYLLPVTGYAVSGIKNMEGSNPMAERTSVPWLSGEHSGTRSVHASLAVLTGDPAVVKLLKAMAPDGSTLKPEIREQHGVLTLSVTAPDGERLSAGFHLEARE</sequence>
<dbReference type="EMBL" id="QHLZ01000012">
    <property type="protein sequence ID" value="PXA64384.1"/>
    <property type="molecule type" value="Genomic_DNA"/>
</dbReference>
<dbReference type="Pfam" id="PF10022">
    <property type="entry name" value="DUF2264"/>
    <property type="match status" value="1"/>
</dbReference>
<dbReference type="PANTHER" id="PTHR35339">
    <property type="entry name" value="LINALOOL DEHYDRATASE_ISOMERASE DOMAIN-CONTAINING PROTEIN"/>
    <property type="match status" value="1"/>
</dbReference>
<gene>
    <name evidence="3" type="ORF">CVS29_15765</name>
</gene>
<dbReference type="OrthoDB" id="9813465at2"/>
<evidence type="ECO:0000313" key="3">
    <source>
        <dbReference type="EMBL" id="PXA64384.1"/>
    </source>
</evidence>
<accession>A0A2V3DQG6</accession>
<dbReference type="InterPro" id="IPR049349">
    <property type="entry name" value="DUF2264_N"/>
</dbReference>
<keyword evidence="4" id="KW-1185">Reference proteome</keyword>
<proteinExistence type="predicted"/>
<feature type="domain" description="DUF2264" evidence="2">
    <location>
        <begin position="18"/>
        <end position="364"/>
    </location>
</feature>
<name>A0A2V3DQG6_9MICC</name>
<protein>
    <recommendedName>
        <fullName evidence="2">DUF2264 domain-containing protein</fullName>
    </recommendedName>
</protein>
<comment type="caution">
    <text evidence="3">The sequence shown here is derived from an EMBL/GenBank/DDBJ whole genome shotgun (WGS) entry which is preliminary data.</text>
</comment>
<evidence type="ECO:0000259" key="2">
    <source>
        <dbReference type="Pfam" id="PF10022"/>
    </source>
</evidence>
<dbReference type="PIRSF" id="PIRSF014753">
    <property type="entry name" value="UCP014753"/>
    <property type="match status" value="1"/>
</dbReference>
<feature type="region of interest" description="Disordered" evidence="1">
    <location>
        <begin position="455"/>
        <end position="477"/>
    </location>
</feature>
<dbReference type="PANTHER" id="PTHR35339:SF4">
    <property type="entry name" value="LINALOOL DEHYDRATASE_ISOMERASE DOMAIN-CONTAINING PROTEIN"/>
    <property type="match status" value="1"/>
</dbReference>
<evidence type="ECO:0000256" key="1">
    <source>
        <dbReference type="SAM" id="MobiDB-lite"/>
    </source>
</evidence>